<gene>
    <name evidence="2" type="ORF">LJ655_02575</name>
</gene>
<protein>
    <recommendedName>
        <fullName evidence="1">Lhr-like DEAD/H associated domain-containing protein</fullName>
    </recommendedName>
</protein>
<evidence type="ECO:0000259" key="1">
    <source>
        <dbReference type="Pfam" id="PF08494"/>
    </source>
</evidence>
<comment type="caution">
    <text evidence="2">The sequence shown here is derived from an EMBL/GenBank/DDBJ whole genome shotgun (WGS) entry which is preliminary data.</text>
</comment>
<dbReference type="InterPro" id="IPR013701">
    <property type="entry name" value="Lhr-like_DEAD/DEAH_assoc"/>
</dbReference>
<reference evidence="2 3" key="1">
    <citation type="submission" date="2021-11" db="EMBL/GenBank/DDBJ databases">
        <authorList>
            <person name="Oh E.-T."/>
            <person name="Kim S.-B."/>
        </authorList>
    </citation>
    <scope>NUCLEOTIDE SEQUENCE [LARGE SCALE GENOMIC DNA]</scope>
    <source>
        <strain evidence="2 3">MMS20-SJTN17</strain>
    </source>
</reference>
<proteinExistence type="predicted"/>
<dbReference type="Pfam" id="PF08494">
    <property type="entry name" value="DEAD_assoc"/>
    <property type="match status" value="1"/>
</dbReference>
<organism evidence="2 3">
    <name type="scientific">Paraburkholderia translucens</name>
    <dbReference type="NCBI Taxonomy" id="2886945"/>
    <lineage>
        <taxon>Bacteria</taxon>
        <taxon>Pseudomonadati</taxon>
        <taxon>Pseudomonadota</taxon>
        <taxon>Betaproteobacteria</taxon>
        <taxon>Burkholderiales</taxon>
        <taxon>Burkholderiaceae</taxon>
        <taxon>Paraburkholderia</taxon>
    </lineage>
</organism>
<evidence type="ECO:0000313" key="2">
    <source>
        <dbReference type="EMBL" id="MCC8400790.1"/>
    </source>
</evidence>
<dbReference type="Proteomes" id="UP001430614">
    <property type="component" value="Unassembled WGS sequence"/>
</dbReference>
<name>A0ABS8K7R9_9BURK</name>
<dbReference type="EMBL" id="JAJITC010000001">
    <property type="protein sequence ID" value="MCC8400790.1"/>
    <property type="molecule type" value="Genomic_DNA"/>
</dbReference>
<accession>A0ABS8K7R9</accession>
<sequence>MPPVVARRSGTLLNRHAAKGVRRAGAASRHHCDWPWFRCIRAARLSSAYLCIARSGHARRNAPGTLSISLYDYDSGSLCAQAFDWDARLQNDLPSPKELDHDILASFDSSELSLRRFRAIAPVSRLVFRVHPGRRKPRSNCRYRQARL</sequence>
<dbReference type="RefSeq" id="WP_230559682.1">
    <property type="nucleotide sequence ID" value="NZ_JAJITC010000001.1"/>
</dbReference>
<feature type="domain" description="Lhr-like DEAD/H associated" evidence="1">
    <location>
        <begin position="54"/>
        <end position="148"/>
    </location>
</feature>
<keyword evidence="3" id="KW-1185">Reference proteome</keyword>
<evidence type="ECO:0000313" key="3">
    <source>
        <dbReference type="Proteomes" id="UP001430614"/>
    </source>
</evidence>